<keyword evidence="3" id="KW-1185">Reference proteome</keyword>
<proteinExistence type="predicted"/>
<dbReference type="AlphaFoldDB" id="A0A4S4CVK5"/>
<dbReference type="Proteomes" id="UP000306102">
    <property type="component" value="Unassembled WGS sequence"/>
</dbReference>
<keyword evidence="1" id="KW-1133">Transmembrane helix</keyword>
<accession>A0A4S4CVK5</accession>
<dbReference type="PANTHER" id="PTHR11206">
    <property type="entry name" value="MULTIDRUG RESISTANCE PROTEIN"/>
    <property type="match status" value="1"/>
</dbReference>
<feature type="transmembrane region" description="Helical" evidence="1">
    <location>
        <begin position="12"/>
        <end position="33"/>
    </location>
</feature>
<comment type="caution">
    <text evidence="2">The sequence shown here is derived from an EMBL/GenBank/DDBJ whole genome shotgun (WGS) entry which is preliminary data.</text>
</comment>
<evidence type="ECO:0000313" key="3">
    <source>
        <dbReference type="Proteomes" id="UP000306102"/>
    </source>
</evidence>
<organism evidence="2 3">
    <name type="scientific">Camellia sinensis var. sinensis</name>
    <name type="common">China tea</name>
    <dbReference type="NCBI Taxonomy" id="542762"/>
    <lineage>
        <taxon>Eukaryota</taxon>
        <taxon>Viridiplantae</taxon>
        <taxon>Streptophyta</taxon>
        <taxon>Embryophyta</taxon>
        <taxon>Tracheophyta</taxon>
        <taxon>Spermatophyta</taxon>
        <taxon>Magnoliopsida</taxon>
        <taxon>eudicotyledons</taxon>
        <taxon>Gunneridae</taxon>
        <taxon>Pentapetalae</taxon>
        <taxon>asterids</taxon>
        <taxon>Ericales</taxon>
        <taxon>Theaceae</taxon>
        <taxon>Camellia</taxon>
    </lineage>
</organism>
<name>A0A4S4CVK5_CAMSN</name>
<evidence type="ECO:0000256" key="1">
    <source>
        <dbReference type="SAM" id="Phobius"/>
    </source>
</evidence>
<keyword evidence="1" id="KW-0472">Membrane</keyword>
<keyword evidence="1" id="KW-0812">Transmembrane</keyword>
<reference evidence="2 3" key="1">
    <citation type="journal article" date="2018" name="Proc. Natl. Acad. Sci. U.S.A.">
        <title>Draft genome sequence of Camellia sinensis var. sinensis provides insights into the evolution of the tea genome and tea quality.</title>
        <authorList>
            <person name="Wei C."/>
            <person name="Yang H."/>
            <person name="Wang S."/>
            <person name="Zhao J."/>
            <person name="Liu C."/>
            <person name="Gao L."/>
            <person name="Xia E."/>
            <person name="Lu Y."/>
            <person name="Tai Y."/>
            <person name="She G."/>
            <person name="Sun J."/>
            <person name="Cao H."/>
            <person name="Tong W."/>
            <person name="Gao Q."/>
            <person name="Li Y."/>
            <person name="Deng W."/>
            <person name="Jiang X."/>
            <person name="Wang W."/>
            <person name="Chen Q."/>
            <person name="Zhang S."/>
            <person name="Li H."/>
            <person name="Wu J."/>
            <person name="Wang P."/>
            <person name="Li P."/>
            <person name="Shi C."/>
            <person name="Zheng F."/>
            <person name="Jian J."/>
            <person name="Huang B."/>
            <person name="Shan D."/>
            <person name="Shi M."/>
            <person name="Fang C."/>
            <person name="Yue Y."/>
            <person name="Li F."/>
            <person name="Li D."/>
            <person name="Wei S."/>
            <person name="Han B."/>
            <person name="Jiang C."/>
            <person name="Yin Y."/>
            <person name="Xia T."/>
            <person name="Zhang Z."/>
            <person name="Bennetzen J.L."/>
            <person name="Zhao S."/>
            <person name="Wan X."/>
        </authorList>
    </citation>
    <scope>NUCLEOTIDE SEQUENCE [LARGE SCALE GENOMIC DNA]</scope>
    <source>
        <strain evidence="3">cv. Shuchazao</strain>
        <tissue evidence="2">Leaf</tissue>
    </source>
</reference>
<sequence>MHSSTLVRYFKCKFIIPMLISSCATLHCTYLFVGSSVQVRLNNLEVRWRLIFKLVECDLLVLYMKYSSTVKTRVPISMDVVREWRVLALIPSAVMISQYDRYTLPILMALVALYTRVSNELGAGTHKGTYSCICRDVLTITETTIVLLARGCGWQHIGAYVNLGAFYLVGIPIAAILGFWVQLRGKGLWIGIQVGNSSEGEAIGRKISANSGLM</sequence>
<evidence type="ECO:0000313" key="2">
    <source>
        <dbReference type="EMBL" id="THF93954.1"/>
    </source>
</evidence>
<dbReference type="EMBL" id="SDRB02013821">
    <property type="protein sequence ID" value="THF93954.1"/>
    <property type="molecule type" value="Genomic_DNA"/>
</dbReference>
<dbReference type="STRING" id="542762.A0A4S4CVK5"/>
<protein>
    <submittedName>
        <fullName evidence="2">Uncharacterized protein</fullName>
    </submittedName>
</protein>
<feature type="transmembrane region" description="Helical" evidence="1">
    <location>
        <begin position="157"/>
        <end position="181"/>
    </location>
</feature>
<gene>
    <name evidence="2" type="ORF">TEA_006511</name>
</gene>